<comment type="caution">
    <text evidence="2">The sequence shown here is derived from an EMBL/GenBank/DDBJ whole genome shotgun (WGS) entry which is preliminary data.</text>
</comment>
<feature type="transmembrane region" description="Helical" evidence="1">
    <location>
        <begin position="84"/>
        <end position="105"/>
    </location>
</feature>
<evidence type="ECO:0000256" key="1">
    <source>
        <dbReference type="SAM" id="Phobius"/>
    </source>
</evidence>
<proteinExistence type="predicted"/>
<dbReference type="VEuPathDB" id="FungiDB:AeMF1_001657"/>
<dbReference type="Proteomes" id="UP000481153">
    <property type="component" value="Unassembled WGS sequence"/>
</dbReference>
<gene>
    <name evidence="2" type="ORF">Ae201684_016006</name>
</gene>
<feature type="transmembrane region" description="Helical" evidence="1">
    <location>
        <begin position="56"/>
        <end position="78"/>
    </location>
</feature>
<organism evidence="2 3">
    <name type="scientific">Aphanomyces euteiches</name>
    <dbReference type="NCBI Taxonomy" id="100861"/>
    <lineage>
        <taxon>Eukaryota</taxon>
        <taxon>Sar</taxon>
        <taxon>Stramenopiles</taxon>
        <taxon>Oomycota</taxon>
        <taxon>Saprolegniomycetes</taxon>
        <taxon>Saprolegniales</taxon>
        <taxon>Verrucalvaceae</taxon>
        <taxon>Aphanomyces</taxon>
    </lineage>
</organism>
<keyword evidence="1" id="KW-0812">Transmembrane</keyword>
<reference evidence="2 3" key="1">
    <citation type="submission" date="2019-07" db="EMBL/GenBank/DDBJ databases">
        <title>Genomics analysis of Aphanomyces spp. identifies a new class of oomycete effector associated with host adaptation.</title>
        <authorList>
            <person name="Gaulin E."/>
        </authorList>
    </citation>
    <scope>NUCLEOTIDE SEQUENCE [LARGE SCALE GENOMIC DNA]</scope>
    <source>
        <strain evidence="2 3">ATCC 201684</strain>
    </source>
</reference>
<accession>A0A6G0WG17</accession>
<keyword evidence="1" id="KW-0472">Membrane</keyword>
<dbReference type="AlphaFoldDB" id="A0A6G0WG17"/>
<evidence type="ECO:0000313" key="2">
    <source>
        <dbReference type="EMBL" id="KAF0725530.1"/>
    </source>
</evidence>
<keyword evidence="1" id="KW-1133">Transmembrane helix</keyword>
<feature type="transmembrane region" description="Helical" evidence="1">
    <location>
        <begin position="251"/>
        <end position="273"/>
    </location>
</feature>
<dbReference type="EMBL" id="VJMJ01000239">
    <property type="protein sequence ID" value="KAF0725530.1"/>
    <property type="molecule type" value="Genomic_DNA"/>
</dbReference>
<evidence type="ECO:0000313" key="3">
    <source>
        <dbReference type="Proteomes" id="UP000481153"/>
    </source>
</evidence>
<protein>
    <recommendedName>
        <fullName evidence="4">Tetraspanin</fullName>
    </recommendedName>
</protein>
<feature type="transmembrane region" description="Helical" evidence="1">
    <location>
        <begin position="12"/>
        <end position="35"/>
    </location>
</feature>
<evidence type="ECO:0008006" key="4">
    <source>
        <dbReference type="Google" id="ProtNLM"/>
    </source>
</evidence>
<keyword evidence="3" id="KW-1185">Reference proteome</keyword>
<sequence>MLSCARSFHVLTYASILLFVVAIVFVILAMVAVGVSESQNMWTDVFRIVKAFSSDALLAVAILCLVASIVVASCPGSMPQARKWLFLVFGLGLCVSVAASVMGFVTSYHAKSWSGVAYPAEPDEVTIATGFNQMSCANRLCHAPATKFTSWFPNASSPRANNSAQGQRLCESMAAQDDTFQSYKTSCKACAEKDLDKYAAIWTWVDSQCPMNVTTDAFCGQVVLSTASNSSIVLSPYLKCRKALFNEWMYYAKRVAGGGTILAIAASIFLVVLCRSPNSTSRQPCPRERSEYYIPHV</sequence>
<name>A0A6G0WG17_9STRA</name>